<dbReference type="Proteomes" id="UP001245370">
    <property type="component" value="Unassembled WGS sequence"/>
</dbReference>
<proteinExistence type="inferred from homology"/>
<keyword evidence="3" id="KW-0520">NAD</keyword>
<dbReference type="SMART" id="SM00822">
    <property type="entry name" value="PKS_KR"/>
    <property type="match status" value="1"/>
</dbReference>
<gene>
    <name evidence="5" type="ORF">GGQ86_003411</name>
</gene>
<name>A0ABU1KK85_XANFL</name>
<dbReference type="CDD" id="cd05233">
    <property type="entry name" value="SDR_c"/>
    <property type="match status" value="1"/>
</dbReference>
<keyword evidence="6" id="KW-1185">Reference proteome</keyword>
<dbReference type="PANTHER" id="PTHR24321:SF8">
    <property type="entry name" value="ESTRADIOL 17-BETA-DEHYDROGENASE 8-RELATED"/>
    <property type="match status" value="1"/>
</dbReference>
<sequence length="253" mass="25958">MSRPGSVIVTGGASGIGLAVVEELLAEGWRVVAADLVPESIEKARAALAAHGDKVRVVQADISDEAQVVKLVAETESGFGPLWGVVNSAGIARDIPALETSADIFRKILDVNVIGTFLVAREAAKVMQARSAGSIVNIASVSGIQGNLGRAAYGSSKGAVVVLTKILAVEFAALGIRVNAIAPGPVDTPLVQAVHTDQARAAWLARVPLNRYAQPKEMAGTIAFLLDPEKSSYVTGQTIGVDGGFTAGGLIGL</sequence>
<organism evidence="5 6">
    <name type="scientific">Xanthobacter flavus</name>
    <dbReference type="NCBI Taxonomy" id="281"/>
    <lineage>
        <taxon>Bacteria</taxon>
        <taxon>Pseudomonadati</taxon>
        <taxon>Pseudomonadota</taxon>
        <taxon>Alphaproteobacteria</taxon>
        <taxon>Hyphomicrobiales</taxon>
        <taxon>Xanthobacteraceae</taxon>
        <taxon>Xanthobacter</taxon>
    </lineage>
</organism>
<dbReference type="Gene3D" id="3.40.50.720">
    <property type="entry name" value="NAD(P)-binding Rossmann-like Domain"/>
    <property type="match status" value="1"/>
</dbReference>
<evidence type="ECO:0000256" key="3">
    <source>
        <dbReference type="ARBA" id="ARBA00023027"/>
    </source>
</evidence>
<protein>
    <submittedName>
        <fullName evidence="5">NAD(P)-dependent dehydrogenase (Short-subunit alcohol dehydrogenase family)</fullName>
    </submittedName>
</protein>
<dbReference type="PRINTS" id="PR00080">
    <property type="entry name" value="SDRFAMILY"/>
</dbReference>
<keyword evidence="2" id="KW-0560">Oxidoreductase</keyword>
<feature type="domain" description="Ketoreductase" evidence="4">
    <location>
        <begin position="5"/>
        <end position="184"/>
    </location>
</feature>
<evidence type="ECO:0000313" key="5">
    <source>
        <dbReference type="EMBL" id="MDR6334921.1"/>
    </source>
</evidence>
<dbReference type="PROSITE" id="PS00061">
    <property type="entry name" value="ADH_SHORT"/>
    <property type="match status" value="1"/>
</dbReference>
<dbReference type="InterPro" id="IPR057326">
    <property type="entry name" value="KR_dom"/>
</dbReference>
<comment type="caution">
    <text evidence="5">The sequence shown here is derived from an EMBL/GenBank/DDBJ whole genome shotgun (WGS) entry which is preliminary data.</text>
</comment>
<evidence type="ECO:0000256" key="1">
    <source>
        <dbReference type="ARBA" id="ARBA00006484"/>
    </source>
</evidence>
<evidence type="ECO:0000313" key="6">
    <source>
        <dbReference type="Proteomes" id="UP001245370"/>
    </source>
</evidence>
<dbReference type="NCBIfam" id="NF005559">
    <property type="entry name" value="PRK07231.1"/>
    <property type="match status" value="1"/>
</dbReference>
<dbReference type="SUPFAM" id="SSF51735">
    <property type="entry name" value="NAD(P)-binding Rossmann-fold domains"/>
    <property type="match status" value="1"/>
</dbReference>
<dbReference type="InterPro" id="IPR002347">
    <property type="entry name" value="SDR_fam"/>
</dbReference>
<dbReference type="PRINTS" id="PR00081">
    <property type="entry name" value="GDHRDH"/>
</dbReference>
<dbReference type="GeneID" id="95764313"/>
<dbReference type="PANTHER" id="PTHR24321">
    <property type="entry name" value="DEHYDROGENASES, SHORT CHAIN"/>
    <property type="match status" value="1"/>
</dbReference>
<dbReference type="InterPro" id="IPR020904">
    <property type="entry name" value="Sc_DH/Rdtase_CS"/>
</dbReference>
<evidence type="ECO:0000256" key="2">
    <source>
        <dbReference type="ARBA" id="ARBA00023002"/>
    </source>
</evidence>
<dbReference type="InterPro" id="IPR036291">
    <property type="entry name" value="NAD(P)-bd_dom_sf"/>
</dbReference>
<comment type="similarity">
    <text evidence="1">Belongs to the short-chain dehydrogenases/reductases (SDR) family.</text>
</comment>
<dbReference type="Pfam" id="PF13561">
    <property type="entry name" value="adh_short_C2"/>
    <property type="match status" value="1"/>
</dbReference>
<evidence type="ECO:0000259" key="4">
    <source>
        <dbReference type="SMART" id="SM00822"/>
    </source>
</evidence>
<reference evidence="5 6" key="1">
    <citation type="submission" date="2023-07" db="EMBL/GenBank/DDBJ databases">
        <title>Genomic Encyclopedia of Type Strains, Phase IV (KMG-IV): sequencing the most valuable type-strain genomes for metagenomic binning, comparative biology and taxonomic classification.</title>
        <authorList>
            <person name="Goeker M."/>
        </authorList>
    </citation>
    <scope>NUCLEOTIDE SEQUENCE [LARGE SCALE GENOMIC DNA]</scope>
    <source>
        <strain evidence="5 6">DSM 338</strain>
    </source>
</reference>
<dbReference type="EMBL" id="JAVDPY010000006">
    <property type="protein sequence ID" value="MDR6334921.1"/>
    <property type="molecule type" value="Genomic_DNA"/>
</dbReference>
<accession>A0ABU1KK85</accession>
<dbReference type="RefSeq" id="WP_169124433.1">
    <property type="nucleotide sequence ID" value="NZ_BSDO01000005.1"/>
</dbReference>